<dbReference type="InterPro" id="IPR050546">
    <property type="entry name" value="Glycosyl_Hydrlase_16"/>
</dbReference>
<keyword evidence="2" id="KW-0399">Innate immunity</keyword>
<dbReference type="Gene3D" id="2.60.120.200">
    <property type="match status" value="1"/>
</dbReference>
<dbReference type="InterPro" id="IPR013320">
    <property type="entry name" value="ConA-like_dom_sf"/>
</dbReference>
<keyword evidence="5" id="KW-0325">Glycoprotein</keyword>
<evidence type="ECO:0000259" key="7">
    <source>
        <dbReference type="PROSITE" id="PS51762"/>
    </source>
</evidence>
<dbReference type="Gene3D" id="2.60.40.2140">
    <property type="entry name" value="Beta-1,3-glucan-recognition protein, N-terminal domain"/>
    <property type="match status" value="1"/>
</dbReference>
<dbReference type="Pfam" id="PF00722">
    <property type="entry name" value="Glyco_hydro_16"/>
    <property type="match status" value="1"/>
</dbReference>
<evidence type="ECO:0000256" key="4">
    <source>
        <dbReference type="ARBA" id="ARBA00022859"/>
    </source>
</evidence>
<reference evidence="9" key="1">
    <citation type="submission" date="2011-05" db="EMBL/GenBank/DDBJ databases">
        <title>Density dependent polyphenism in locusts displays differential fungal defenses modulated by pattern recognition protein GNBP3.</title>
        <authorList>
            <person name="Wang Y.-D."/>
            <person name="Kang L."/>
        </authorList>
    </citation>
    <scope>NUCLEOTIDE SEQUENCE</scope>
</reference>
<evidence type="ECO:0000256" key="2">
    <source>
        <dbReference type="ARBA" id="ARBA00022588"/>
    </source>
</evidence>
<dbReference type="CDD" id="cd02179">
    <property type="entry name" value="GH16_beta_GRP"/>
    <property type="match status" value="1"/>
</dbReference>
<dbReference type="GO" id="GO:0005975">
    <property type="term" value="P:carbohydrate metabolic process"/>
    <property type="evidence" value="ECO:0007669"/>
    <property type="project" value="InterPro"/>
</dbReference>
<dbReference type="InterPro" id="IPR043030">
    <property type="entry name" value="BGBP_N_sf"/>
</dbReference>
<sequence>METRALVLLLSLLLRLRLAAGLSPFYDVPEPVVEALKPRGLRISIPDDLGVELMAVHANMNKPIAPLEAGQISVDILKPKGGRWVYEDRRVRLRPGDVINYWLYVQVDGLGYRLDDQSFVVKDLVDPRSGNSQICVPSDTMVNGMPTCKGQLIFEENFSTLNQSIWQHSVQLAGSPDYQFVVYTESPENSVVRDDKLIITPTLLSSNNSDYIYYGKLSVPRCTGLPNSAECSKAAAAWSILPPVQSAKLHTKHSFSFVYGVIEIRAKMPVGDWLFPEIWLEPKENYYGHRNYQSGQIRIAMARGNEDLTKDGAQLGNNLLEAGCRLGLTSKIRNEMYTKSNWAPFGSDFHVYKVIWDKEQLVFVVDGMEIGRVQPPIGGFGGLQEFSSTTVPWKSTLAPFDREFYITLGVGVGGHLEFPDGCFSHKHPKPWTNRETKSMLHFYKDLNNWYPTWDFQKSALAVDYVKVWAM</sequence>
<dbReference type="Pfam" id="PF15886">
    <property type="entry name" value="CBM39"/>
    <property type="match status" value="1"/>
</dbReference>
<dbReference type="GO" id="GO:0030246">
    <property type="term" value="F:carbohydrate binding"/>
    <property type="evidence" value="ECO:0007669"/>
    <property type="project" value="InterPro"/>
</dbReference>
<feature type="signal peptide" evidence="6">
    <location>
        <begin position="1"/>
        <end position="21"/>
    </location>
</feature>
<dbReference type="SUPFAM" id="SSF49899">
    <property type="entry name" value="Concanavalin A-like lectins/glucanases"/>
    <property type="match status" value="1"/>
</dbReference>
<evidence type="ECO:0000256" key="6">
    <source>
        <dbReference type="SAM" id="SignalP"/>
    </source>
</evidence>
<feature type="domain" description="CBM39" evidence="8">
    <location>
        <begin position="26"/>
        <end position="126"/>
    </location>
</feature>
<proteinExistence type="evidence at transcript level"/>
<dbReference type="SMR" id="H8YU81"/>
<dbReference type="PROSITE" id="PS51762">
    <property type="entry name" value="GH16_2"/>
    <property type="match status" value="1"/>
</dbReference>
<keyword evidence="3 6" id="KW-0732">Signal</keyword>
<evidence type="ECO:0000256" key="1">
    <source>
        <dbReference type="ARBA" id="ARBA00008781"/>
    </source>
</evidence>
<feature type="domain" description="GH16" evidence="7">
    <location>
        <begin position="129"/>
        <end position="470"/>
    </location>
</feature>
<dbReference type="InterPro" id="IPR031756">
    <property type="entry name" value="BGBP_N"/>
</dbReference>
<dbReference type="GO" id="GO:0045087">
    <property type="term" value="P:innate immune response"/>
    <property type="evidence" value="ECO:0007669"/>
    <property type="project" value="UniProtKB-KW"/>
</dbReference>
<dbReference type="InterPro" id="IPR000757">
    <property type="entry name" value="Beta-glucanase-like"/>
</dbReference>
<dbReference type="GO" id="GO:0004553">
    <property type="term" value="F:hydrolase activity, hydrolyzing O-glycosyl compounds"/>
    <property type="evidence" value="ECO:0007669"/>
    <property type="project" value="InterPro"/>
</dbReference>
<feature type="chain" id="PRO_5003617318" evidence="6">
    <location>
        <begin position="22"/>
        <end position="470"/>
    </location>
</feature>
<organism evidence="9">
    <name type="scientific">Locusta migratoria</name>
    <name type="common">Migratory locust</name>
    <dbReference type="NCBI Taxonomy" id="7004"/>
    <lineage>
        <taxon>Eukaryota</taxon>
        <taxon>Metazoa</taxon>
        <taxon>Ecdysozoa</taxon>
        <taxon>Arthropoda</taxon>
        <taxon>Hexapoda</taxon>
        <taxon>Insecta</taxon>
        <taxon>Pterygota</taxon>
        <taxon>Neoptera</taxon>
        <taxon>Polyneoptera</taxon>
        <taxon>Orthoptera</taxon>
        <taxon>Caelifera</taxon>
        <taxon>Acrididea</taxon>
        <taxon>Acridomorpha</taxon>
        <taxon>Acridoidea</taxon>
        <taxon>Acrididae</taxon>
        <taxon>Oedipodinae</taxon>
        <taxon>Locusta</taxon>
    </lineage>
</organism>
<name>H8YU81_LOCMI</name>
<protein>
    <submittedName>
        <fullName evidence="9">GNBP1</fullName>
    </submittedName>
</protein>
<dbReference type="PROSITE" id="PS51969">
    <property type="entry name" value="CBM39"/>
    <property type="match status" value="1"/>
</dbReference>
<evidence type="ECO:0000256" key="5">
    <source>
        <dbReference type="ARBA" id="ARBA00023180"/>
    </source>
</evidence>
<accession>H8YU81</accession>
<evidence type="ECO:0000256" key="3">
    <source>
        <dbReference type="ARBA" id="ARBA00022729"/>
    </source>
</evidence>
<keyword evidence="4" id="KW-0391">Immunity</keyword>
<dbReference type="EMBL" id="JF915523">
    <property type="protein sequence ID" value="AFD54025.1"/>
    <property type="molecule type" value="mRNA"/>
</dbReference>
<evidence type="ECO:0000313" key="9">
    <source>
        <dbReference type="EMBL" id="AFD54025.1"/>
    </source>
</evidence>
<dbReference type="AlphaFoldDB" id="H8YU81"/>
<comment type="similarity">
    <text evidence="1">Belongs to the insect beta-1,3-glucan binding protein family.</text>
</comment>
<dbReference type="InterPro" id="IPR035806">
    <property type="entry name" value="GH16_GRP_C"/>
</dbReference>
<evidence type="ECO:0000259" key="8">
    <source>
        <dbReference type="PROSITE" id="PS51969"/>
    </source>
</evidence>
<dbReference type="PANTHER" id="PTHR10963:SF60">
    <property type="entry name" value="GRAM-NEGATIVE BACTERIA-BINDING PROTEIN 1-RELATED"/>
    <property type="match status" value="1"/>
</dbReference>
<dbReference type="PANTHER" id="PTHR10963">
    <property type="entry name" value="GLYCOSYL HYDROLASE-RELATED"/>
    <property type="match status" value="1"/>
</dbReference>